<dbReference type="GO" id="GO:0005886">
    <property type="term" value="C:plasma membrane"/>
    <property type="evidence" value="ECO:0007669"/>
    <property type="project" value="UniProtKB-SubCell"/>
</dbReference>
<evidence type="ECO:0000313" key="9">
    <source>
        <dbReference type="Proteomes" id="UP000594688"/>
    </source>
</evidence>
<sequence>MVNRSRPISSEFLFFKAMTLFVFWILLSASFEWVHLALGLFFSFVVAWLNSGHSPFVPKFRLWLRIFLYVPWLFYKIVQSSVHLSKLILHPELPISPHLISVESKLNHHAAVVLLGNSITLTPGTITAEVDRNKLIVHAMDKVLGEDVVNKEIELKIADIFKDEKPDL</sequence>
<evidence type="ECO:0000256" key="3">
    <source>
        <dbReference type="ARBA" id="ARBA00022475"/>
    </source>
</evidence>
<dbReference type="PANTHER" id="PTHR34584:SF1">
    <property type="entry name" value="NA(+)_H(+) ANTIPORTER SUBUNIT E1"/>
    <property type="match status" value="1"/>
</dbReference>
<accession>A0A7T0BWX8</accession>
<keyword evidence="3" id="KW-1003">Cell membrane</keyword>
<name>A0A7T0BWX8_9BACT</name>
<evidence type="ECO:0000256" key="5">
    <source>
        <dbReference type="ARBA" id="ARBA00022989"/>
    </source>
</evidence>
<protein>
    <submittedName>
        <fullName evidence="8">Na+/H+ antiporter subunit E</fullName>
    </submittedName>
</protein>
<feature type="transmembrane region" description="Helical" evidence="7">
    <location>
        <begin position="12"/>
        <end position="27"/>
    </location>
</feature>
<dbReference type="GO" id="GO:0008324">
    <property type="term" value="F:monoatomic cation transmembrane transporter activity"/>
    <property type="evidence" value="ECO:0007669"/>
    <property type="project" value="InterPro"/>
</dbReference>
<evidence type="ECO:0000313" key="8">
    <source>
        <dbReference type="EMBL" id="QPJ62458.1"/>
    </source>
</evidence>
<evidence type="ECO:0000256" key="7">
    <source>
        <dbReference type="SAM" id="Phobius"/>
    </source>
</evidence>
<proteinExistence type="inferred from homology"/>
<evidence type="ECO:0000256" key="2">
    <source>
        <dbReference type="ARBA" id="ARBA00006228"/>
    </source>
</evidence>
<dbReference type="KEGG" id="nli:G3M70_11480"/>
<dbReference type="EMBL" id="CP048685">
    <property type="protein sequence ID" value="QPJ62458.1"/>
    <property type="molecule type" value="Genomic_DNA"/>
</dbReference>
<evidence type="ECO:0000256" key="1">
    <source>
        <dbReference type="ARBA" id="ARBA00004651"/>
    </source>
</evidence>
<dbReference type="PIRSF" id="PIRSF019239">
    <property type="entry name" value="MrpE"/>
    <property type="match status" value="1"/>
</dbReference>
<comment type="similarity">
    <text evidence="2">Belongs to the CPA3 antiporters (TC 2.A.63) subunit E family.</text>
</comment>
<dbReference type="AlphaFoldDB" id="A0A7T0BWX8"/>
<organism evidence="8 9">
    <name type="scientific">Candidatus Nitronauta litoralis</name>
    <dbReference type="NCBI Taxonomy" id="2705533"/>
    <lineage>
        <taxon>Bacteria</taxon>
        <taxon>Pseudomonadati</taxon>
        <taxon>Nitrospinota/Tectimicrobiota group</taxon>
        <taxon>Nitrospinota</taxon>
        <taxon>Nitrospinia</taxon>
        <taxon>Nitrospinales</taxon>
        <taxon>Nitrospinaceae</taxon>
        <taxon>Candidatus Nitronauta</taxon>
    </lineage>
</organism>
<gene>
    <name evidence="8" type="ORF">G3M70_11480</name>
</gene>
<comment type="subcellular location">
    <subcellularLocation>
        <location evidence="1">Cell membrane</location>
        <topology evidence="1">Multi-pass membrane protein</topology>
    </subcellularLocation>
</comment>
<keyword evidence="4 7" id="KW-0812">Transmembrane</keyword>
<dbReference type="PANTHER" id="PTHR34584">
    <property type="entry name" value="NA(+)/H(+) ANTIPORTER SUBUNIT E1"/>
    <property type="match status" value="1"/>
</dbReference>
<dbReference type="Proteomes" id="UP000594688">
    <property type="component" value="Chromosome"/>
</dbReference>
<reference evidence="8 9" key="1">
    <citation type="submission" date="2020-02" db="EMBL/GenBank/DDBJ databases">
        <title>Genomic and physiological characterization of two novel Nitrospinaceae genera.</title>
        <authorList>
            <person name="Mueller A.J."/>
            <person name="Jung M.-Y."/>
            <person name="Strachan C.R."/>
            <person name="Herbold C.W."/>
            <person name="Kirkegaard R.H."/>
            <person name="Daims H."/>
        </authorList>
    </citation>
    <scope>NUCLEOTIDE SEQUENCE [LARGE SCALE GENOMIC DNA]</scope>
    <source>
        <strain evidence="8">EB</strain>
    </source>
</reference>
<dbReference type="InterPro" id="IPR002758">
    <property type="entry name" value="Cation_antiport_E"/>
</dbReference>
<evidence type="ECO:0000256" key="4">
    <source>
        <dbReference type="ARBA" id="ARBA00022692"/>
    </source>
</evidence>
<evidence type="ECO:0000256" key="6">
    <source>
        <dbReference type="ARBA" id="ARBA00023136"/>
    </source>
</evidence>
<dbReference type="Pfam" id="PF01899">
    <property type="entry name" value="MNHE"/>
    <property type="match status" value="1"/>
</dbReference>
<keyword evidence="5 7" id="KW-1133">Transmembrane helix</keyword>
<keyword evidence="6 7" id="KW-0472">Membrane</keyword>